<dbReference type="OrthoDB" id="199041at2759"/>
<sequence>MASLDKFYEPPVGDHQIKNTFIILSKDEATEEFIRWSKERTDQFFLQLFYDVTAPFMKIFTTKTTTNAILGRGEMFVVSKEHLIKMMPEIYAENPDHKFNNWIDLGAGDGGALIRGPSLMTEKMSTTEICPVMRKRLEWRGFTVEDTDNWDQSETKWEVISMLNLLDRAANPDMFLDKAYDALAPDGILIIAIVLPYRPYVERGGTIANKPYADVHKFISPSRKYVDQVDTFITAVEKKGFKHTAWSSAPYLCEGDRTIEYYSLKDTIIIFRKNSTVSQTNLDQPPTEQKKDEL</sequence>
<dbReference type="Pfam" id="PF05219">
    <property type="entry name" value="DREV"/>
    <property type="match status" value="1"/>
</dbReference>
<evidence type="ECO:0000313" key="2">
    <source>
        <dbReference type="Proteomes" id="UP000001307"/>
    </source>
</evidence>
<dbReference type="InterPro" id="IPR007884">
    <property type="entry name" value="METL9"/>
</dbReference>
<reference evidence="1" key="1">
    <citation type="journal article" date="2010" name="Science">
        <title>Plasticity of animal genome architecture unmasked by rapid evolution of a pelagic tunicate.</title>
        <authorList>
            <person name="Denoeud F."/>
            <person name="Henriet S."/>
            <person name="Mungpakdee S."/>
            <person name="Aury J.M."/>
            <person name="Da Silva C."/>
            <person name="Brinkmann H."/>
            <person name="Mikhaleva J."/>
            <person name="Olsen L.C."/>
            <person name="Jubin C."/>
            <person name="Canestro C."/>
            <person name="Bouquet J.M."/>
            <person name="Danks G."/>
            <person name="Poulain J."/>
            <person name="Campsteijn C."/>
            <person name="Adamski M."/>
            <person name="Cross I."/>
            <person name="Yadetie F."/>
            <person name="Muffato M."/>
            <person name="Louis A."/>
            <person name="Butcher S."/>
            <person name="Tsagkogeorga G."/>
            <person name="Konrad A."/>
            <person name="Singh S."/>
            <person name="Jensen M.F."/>
            <person name="Cong E.H."/>
            <person name="Eikeseth-Otteraa H."/>
            <person name="Noel B."/>
            <person name="Anthouard V."/>
            <person name="Porcel B.M."/>
            <person name="Kachouri-Lafond R."/>
            <person name="Nishino A."/>
            <person name="Ugolini M."/>
            <person name="Chourrout P."/>
            <person name="Nishida H."/>
            <person name="Aasland R."/>
            <person name="Huzurbazar S."/>
            <person name="Westhof E."/>
            <person name="Delsuc F."/>
            <person name="Lehrach H."/>
            <person name="Reinhardt R."/>
            <person name="Weissenbach J."/>
            <person name="Roy S.W."/>
            <person name="Artiguenave F."/>
            <person name="Postlethwait J.H."/>
            <person name="Manak J.R."/>
            <person name="Thompson E.M."/>
            <person name="Jaillon O."/>
            <person name="Du Pasquier L."/>
            <person name="Boudinot P."/>
            <person name="Liberles D.A."/>
            <person name="Volff J.N."/>
            <person name="Philippe H."/>
            <person name="Lenhard B."/>
            <person name="Roest Crollius H."/>
            <person name="Wincker P."/>
            <person name="Chourrout D."/>
        </authorList>
    </citation>
    <scope>NUCLEOTIDE SEQUENCE [LARGE SCALE GENOMIC DNA]</scope>
</reference>
<evidence type="ECO:0008006" key="3">
    <source>
        <dbReference type="Google" id="ProtNLM"/>
    </source>
</evidence>
<name>E4XII2_OIKDI</name>
<accession>E4XII2</accession>
<dbReference type="PANTHER" id="PTHR12890:SF0">
    <property type="entry name" value="PROTEIN-L-HISTIDINE N-PROS-METHYLTRANSFERASE"/>
    <property type="match status" value="1"/>
</dbReference>
<proteinExistence type="predicted"/>
<dbReference type="AlphaFoldDB" id="E4XII2"/>
<organism evidence="1">
    <name type="scientific">Oikopleura dioica</name>
    <name type="common">Tunicate</name>
    <dbReference type="NCBI Taxonomy" id="34765"/>
    <lineage>
        <taxon>Eukaryota</taxon>
        <taxon>Metazoa</taxon>
        <taxon>Chordata</taxon>
        <taxon>Tunicata</taxon>
        <taxon>Appendicularia</taxon>
        <taxon>Copelata</taxon>
        <taxon>Oikopleuridae</taxon>
        <taxon>Oikopleura</taxon>
    </lineage>
</organism>
<dbReference type="PANTHER" id="PTHR12890">
    <property type="entry name" value="DREV PROTEIN"/>
    <property type="match status" value="1"/>
</dbReference>
<dbReference type="CDD" id="cd02440">
    <property type="entry name" value="AdoMet_MTases"/>
    <property type="match status" value="1"/>
</dbReference>
<dbReference type="InParanoid" id="E4XII2"/>
<dbReference type="Gene3D" id="3.40.50.150">
    <property type="entry name" value="Vaccinia Virus protein VP39"/>
    <property type="match status" value="1"/>
</dbReference>
<dbReference type="GO" id="GO:0106370">
    <property type="term" value="F:protein-L-histidine N-pros-methyltransferase activity"/>
    <property type="evidence" value="ECO:0007669"/>
    <property type="project" value="InterPro"/>
</dbReference>
<dbReference type="SUPFAM" id="SSF53335">
    <property type="entry name" value="S-adenosyl-L-methionine-dependent methyltransferases"/>
    <property type="match status" value="1"/>
</dbReference>
<keyword evidence="2" id="KW-1185">Reference proteome</keyword>
<dbReference type="InterPro" id="IPR029063">
    <property type="entry name" value="SAM-dependent_MTases_sf"/>
</dbReference>
<gene>
    <name evidence="1" type="ORF">GSOID_T00012405001</name>
</gene>
<dbReference type="EMBL" id="FN653055">
    <property type="protein sequence ID" value="CBY10383.1"/>
    <property type="molecule type" value="Genomic_DNA"/>
</dbReference>
<protein>
    <recommendedName>
        <fullName evidence="3">Methyltransferase-like protein 9</fullName>
    </recommendedName>
</protein>
<dbReference type="Proteomes" id="UP000001307">
    <property type="component" value="Unassembled WGS sequence"/>
</dbReference>
<evidence type="ECO:0000313" key="1">
    <source>
        <dbReference type="EMBL" id="CBY10383.1"/>
    </source>
</evidence>